<proteinExistence type="predicted"/>
<sequence length="63" mass="6824">MQVTPVAVGCLETQATDDRLGLQPRIKRHTTLGWNFGFAGIEKVAIQLKSWIIQFKGGGAGVL</sequence>
<dbReference type="EMBL" id="BGJZ01000002">
    <property type="protein sequence ID" value="GBH06755.1"/>
    <property type="molecule type" value="Genomic_DNA"/>
</dbReference>
<reference evidence="1 2" key="1">
    <citation type="submission" date="2018-04" db="EMBL/GenBank/DDBJ databases">
        <title>Draft genome sequence of Pseudomonas syringae pv. actinidiae biovar 1 strains isolated from kiwifruit in Kagawa prefecture.</title>
        <authorList>
            <person name="Tabuchi M."/>
            <person name="Saito M."/>
            <person name="Fujiwara S."/>
            <person name="Sasa N."/>
            <person name="Akimitsu K."/>
            <person name="Gomi K."/>
            <person name="Konishi-Sugita S."/>
            <person name="Hamano K."/>
            <person name="Kataoka I."/>
        </authorList>
    </citation>
    <scope>NUCLEOTIDE SEQUENCE [LARGE SCALE GENOMIC DNA]</scope>
    <source>
        <strain evidence="1 2">MAFF212206</strain>
    </source>
</reference>
<dbReference type="Proteomes" id="UP000247480">
    <property type="component" value="Unassembled WGS sequence"/>
</dbReference>
<accession>A0A2V0Q946</accession>
<evidence type="ECO:0000313" key="1">
    <source>
        <dbReference type="EMBL" id="GBH06755.1"/>
    </source>
</evidence>
<gene>
    <name evidence="1" type="ORF">KPSA1_00086</name>
</gene>
<protein>
    <submittedName>
        <fullName evidence="1">Uncharacterized protein</fullName>
    </submittedName>
</protein>
<comment type="caution">
    <text evidence="1">The sequence shown here is derived from an EMBL/GenBank/DDBJ whole genome shotgun (WGS) entry which is preliminary data.</text>
</comment>
<dbReference type="AlphaFoldDB" id="A0A2V0Q946"/>
<evidence type="ECO:0000313" key="2">
    <source>
        <dbReference type="Proteomes" id="UP000247480"/>
    </source>
</evidence>
<organism evidence="1 2">
    <name type="scientific">Pseudomonas syringae pv. actinidiae</name>
    <dbReference type="NCBI Taxonomy" id="103796"/>
    <lineage>
        <taxon>Bacteria</taxon>
        <taxon>Pseudomonadati</taxon>
        <taxon>Pseudomonadota</taxon>
        <taxon>Gammaproteobacteria</taxon>
        <taxon>Pseudomonadales</taxon>
        <taxon>Pseudomonadaceae</taxon>
        <taxon>Pseudomonas</taxon>
        <taxon>Pseudomonas syringae</taxon>
    </lineage>
</organism>
<name>A0A2V0Q946_PSESF</name>